<keyword evidence="1" id="KW-0472">Membrane</keyword>
<dbReference type="PANTHER" id="PTHR30060">
    <property type="entry name" value="INNER MEMBRANE PROTEIN"/>
    <property type="match status" value="1"/>
</dbReference>
<feature type="transmembrane region" description="Helical" evidence="1">
    <location>
        <begin position="20"/>
        <end position="46"/>
    </location>
</feature>
<feature type="transmembrane region" description="Helical" evidence="1">
    <location>
        <begin position="86"/>
        <end position="110"/>
    </location>
</feature>
<comment type="caution">
    <text evidence="2">The sequence shown here is derived from an EMBL/GenBank/DDBJ whole genome shotgun (WGS) entry which is preliminary data.</text>
</comment>
<dbReference type="RefSeq" id="WP_113958269.1">
    <property type="nucleotide sequence ID" value="NZ_QNRR01000003.1"/>
</dbReference>
<keyword evidence="1" id="KW-0812">Transmembrane</keyword>
<feature type="transmembrane region" description="Helical" evidence="1">
    <location>
        <begin position="167"/>
        <end position="188"/>
    </location>
</feature>
<proteinExistence type="predicted"/>
<keyword evidence="3" id="KW-1185">Reference proteome</keyword>
<accession>A0A366HNR0</accession>
<dbReference type="Pfam" id="PF03741">
    <property type="entry name" value="TerC"/>
    <property type="match status" value="1"/>
</dbReference>
<dbReference type="AlphaFoldDB" id="A0A366HNR0"/>
<organism evidence="2 3">
    <name type="scientific">Roseimicrobium gellanilyticum</name>
    <dbReference type="NCBI Taxonomy" id="748857"/>
    <lineage>
        <taxon>Bacteria</taxon>
        <taxon>Pseudomonadati</taxon>
        <taxon>Verrucomicrobiota</taxon>
        <taxon>Verrucomicrobiia</taxon>
        <taxon>Verrucomicrobiales</taxon>
        <taxon>Verrucomicrobiaceae</taxon>
        <taxon>Roseimicrobium</taxon>
    </lineage>
</organism>
<feature type="transmembrane region" description="Helical" evidence="1">
    <location>
        <begin position="141"/>
        <end position="161"/>
    </location>
</feature>
<dbReference type="Proteomes" id="UP000253426">
    <property type="component" value="Unassembled WGS sequence"/>
</dbReference>
<feature type="transmembrane region" description="Helical" evidence="1">
    <location>
        <begin position="58"/>
        <end position="80"/>
    </location>
</feature>
<feature type="transmembrane region" description="Helical" evidence="1">
    <location>
        <begin position="231"/>
        <end position="251"/>
    </location>
</feature>
<evidence type="ECO:0000313" key="2">
    <source>
        <dbReference type="EMBL" id="RBP45127.1"/>
    </source>
</evidence>
<dbReference type="PANTHER" id="PTHR30060:SF0">
    <property type="entry name" value="COILED-COIL PROTEIN (DUF2040)-RELATED"/>
    <property type="match status" value="1"/>
</dbReference>
<dbReference type="InterPro" id="IPR005496">
    <property type="entry name" value="Integral_membrane_TerC"/>
</dbReference>
<keyword evidence="1" id="KW-1133">Transmembrane helix</keyword>
<gene>
    <name evidence="2" type="ORF">DES53_103124</name>
</gene>
<reference evidence="2 3" key="1">
    <citation type="submission" date="2018-06" db="EMBL/GenBank/DDBJ databases">
        <title>Genomic Encyclopedia of Type Strains, Phase IV (KMG-IV): sequencing the most valuable type-strain genomes for metagenomic binning, comparative biology and taxonomic classification.</title>
        <authorList>
            <person name="Goeker M."/>
        </authorList>
    </citation>
    <scope>NUCLEOTIDE SEQUENCE [LARGE SCALE GENOMIC DNA]</scope>
    <source>
        <strain evidence="2 3">DSM 25532</strain>
    </source>
</reference>
<protein>
    <submittedName>
        <fullName evidence="2">Putative tellurium resistance membrane protein TerC</fullName>
    </submittedName>
</protein>
<evidence type="ECO:0000313" key="3">
    <source>
        <dbReference type="Proteomes" id="UP000253426"/>
    </source>
</evidence>
<dbReference type="OrthoDB" id="9806211at2"/>
<sequence>MELLAALSAFDTSWINQPEAWIALLTLTVMEVVLGIDNIVFISILVDKLPKEQQPKARFIGLALAMIMRILLLFSITWVMSLKNDLFTIMGHGFSGKDLILIFGGLFLLFKATKEIHHKIEGDPEGDVEASAPKHAALGPILVQITMLDIVFSLDSVITAAGMAQSIMVMIIAVVIAVIFMMVFAGSVSDFINKHPTVKMLALSFLILIGVMLMIEGLATEKAHDLHLKNYIYFAMAFSVFVEILNIRVASKRAKKREAMKAANAAK</sequence>
<name>A0A366HNR0_9BACT</name>
<feature type="transmembrane region" description="Helical" evidence="1">
    <location>
        <begin position="200"/>
        <end position="219"/>
    </location>
</feature>
<evidence type="ECO:0000256" key="1">
    <source>
        <dbReference type="SAM" id="Phobius"/>
    </source>
</evidence>
<dbReference type="GO" id="GO:0005886">
    <property type="term" value="C:plasma membrane"/>
    <property type="evidence" value="ECO:0007669"/>
    <property type="project" value="TreeGrafter"/>
</dbReference>
<dbReference type="EMBL" id="QNRR01000003">
    <property type="protein sequence ID" value="RBP45127.1"/>
    <property type="molecule type" value="Genomic_DNA"/>
</dbReference>